<name>A0A0C9VFB0_SPHS4</name>
<dbReference type="Proteomes" id="UP000054279">
    <property type="component" value="Unassembled WGS sequence"/>
</dbReference>
<dbReference type="EMBL" id="KN837179">
    <property type="protein sequence ID" value="KIJ36300.1"/>
    <property type="molecule type" value="Genomic_DNA"/>
</dbReference>
<evidence type="ECO:0000313" key="2">
    <source>
        <dbReference type="Proteomes" id="UP000054279"/>
    </source>
</evidence>
<evidence type="ECO:0000313" key="1">
    <source>
        <dbReference type="EMBL" id="KIJ36300.1"/>
    </source>
</evidence>
<sequence length="78" mass="8657">MALRQELRLKGDSLPNLHDAQIPPWKTLPIPSHCVITVTASVNGLLFLVPLCSLLPLSALPVSSEGIWRFQRFRIVKG</sequence>
<reference evidence="1 2" key="1">
    <citation type="submission" date="2014-06" db="EMBL/GenBank/DDBJ databases">
        <title>Evolutionary Origins and Diversification of the Mycorrhizal Mutualists.</title>
        <authorList>
            <consortium name="DOE Joint Genome Institute"/>
            <consortium name="Mycorrhizal Genomics Consortium"/>
            <person name="Kohler A."/>
            <person name="Kuo A."/>
            <person name="Nagy L.G."/>
            <person name="Floudas D."/>
            <person name="Copeland A."/>
            <person name="Barry K.W."/>
            <person name="Cichocki N."/>
            <person name="Veneault-Fourrey C."/>
            <person name="LaButti K."/>
            <person name="Lindquist E.A."/>
            <person name="Lipzen A."/>
            <person name="Lundell T."/>
            <person name="Morin E."/>
            <person name="Murat C."/>
            <person name="Riley R."/>
            <person name="Ohm R."/>
            <person name="Sun H."/>
            <person name="Tunlid A."/>
            <person name="Henrissat B."/>
            <person name="Grigoriev I.V."/>
            <person name="Hibbett D.S."/>
            <person name="Martin F."/>
        </authorList>
    </citation>
    <scope>NUCLEOTIDE SEQUENCE [LARGE SCALE GENOMIC DNA]</scope>
    <source>
        <strain evidence="1 2">SS14</strain>
    </source>
</reference>
<dbReference type="AlphaFoldDB" id="A0A0C9VFB0"/>
<gene>
    <name evidence="1" type="ORF">M422DRAFT_34268</name>
</gene>
<protein>
    <submittedName>
        <fullName evidence="1">Uncharacterized protein</fullName>
    </submittedName>
</protein>
<proteinExistence type="predicted"/>
<keyword evidence="2" id="KW-1185">Reference proteome</keyword>
<organism evidence="1 2">
    <name type="scientific">Sphaerobolus stellatus (strain SS14)</name>
    <dbReference type="NCBI Taxonomy" id="990650"/>
    <lineage>
        <taxon>Eukaryota</taxon>
        <taxon>Fungi</taxon>
        <taxon>Dikarya</taxon>
        <taxon>Basidiomycota</taxon>
        <taxon>Agaricomycotina</taxon>
        <taxon>Agaricomycetes</taxon>
        <taxon>Phallomycetidae</taxon>
        <taxon>Geastrales</taxon>
        <taxon>Sphaerobolaceae</taxon>
        <taxon>Sphaerobolus</taxon>
    </lineage>
</organism>
<dbReference type="HOGENOM" id="CLU_2623568_0_0_1"/>
<accession>A0A0C9VFB0</accession>